<organism evidence="10 11">
    <name type="scientific">Coniophora puteana (strain RWD-64-598)</name>
    <name type="common">Brown rot fungus</name>
    <dbReference type="NCBI Taxonomy" id="741705"/>
    <lineage>
        <taxon>Eukaryota</taxon>
        <taxon>Fungi</taxon>
        <taxon>Dikarya</taxon>
        <taxon>Basidiomycota</taxon>
        <taxon>Agaricomycotina</taxon>
        <taxon>Agaricomycetes</taxon>
        <taxon>Agaricomycetidae</taxon>
        <taxon>Boletales</taxon>
        <taxon>Coniophorineae</taxon>
        <taxon>Coniophoraceae</taxon>
        <taxon>Coniophora</taxon>
    </lineage>
</organism>
<dbReference type="EC" id="2.7.1.158" evidence="2 8"/>
<evidence type="ECO:0000313" key="10">
    <source>
        <dbReference type="EMBL" id="EIW84866.1"/>
    </source>
</evidence>
<dbReference type="AlphaFoldDB" id="A0A5M3N0R0"/>
<keyword evidence="5 8" id="KW-0547">Nucleotide-binding</keyword>
<gene>
    <name evidence="10" type="ORF">CONPUDRAFT_134729</name>
</gene>
<evidence type="ECO:0000256" key="5">
    <source>
        <dbReference type="ARBA" id="ARBA00022741"/>
    </source>
</evidence>
<sequence length="481" mass="53236">MLDTGSSHADEGTQTPSISLTRPEDWKYIAEGNATIAFTYTGPDSNFREFALRLRKTNAAAPKDVMREPNSGIGLTAGHTRSDTLRTPRFTASEEGDHACKDLAFHSQVIARLLPNECLPRIKTVKLERGWLESLHALEGRTYSRPAARKSVGGIDVCADTGVLATDLVGSAPLAVEIKPKWGFLPSTSKWLSRETAPVKTTTCRYCMHSCLKLHGRDSNSRSFCPLDLYSRDEERVTRAISALWDEWAADDASFNNLRIFAEGKPVRPNDHNSLARLAQVLGYPKSNLTGFSCLKDVFCSALVPLVLTTAAFSTLAELQRSLDVLDIEGLLAIHKRAALSISDLAEPTIGDWNAFVDTYTSGFRTWNHENPAMGNAATYRLAYTLSATFKDCSVILQPHSTTPASDTRGCAAVIDLGVKPLSRLQEWASKDRKIALFYAEHVPETERRTCIDNNRKLRVSSRCSNWRADLADIFRGVLRR</sequence>
<dbReference type="GO" id="GO:0005634">
    <property type="term" value="C:nucleus"/>
    <property type="evidence" value="ECO:0007669"/>
    <property type="project" value="TreeGrafter"/>
</dbReference>
<evidence type="ECO:0000313" key="11">
    <source>
        <dbReference type="Proteomes" id="UP000053558"/>
    </source>
</evidence>
<dbReference type="GO" id="GO:0035299">
    <property type="term" value="F:inositol-1,3,4,5,6-pentakisphosphate 2-kinase activity"/>
    <property type="evidence" value="ECO:0007669"/>
    <property type="project" value="UniProtKB-EC"/>
</dbReference>
<feature type="region of interest" description="Disordered" evidence="9">
    <location>
        <begin position="1"/>
        <end position="20"/>
    </location>
</feature>
<dbReference type="OrthoDB" id="272370at2759"/>
<keyword evidence="7 8" id="KW-0067">ATP-binding</keyword>
<dbReference type="OMA" id="WKYISEG"/>
<dbReference type="PANTHER" id="PTHR14456:SF2">
    <property type="entry name" value="INOSITOL-PENTAKISPHOSPHATE 2-KINASE"/>
    <property type="match status" value="1"/>
</dbReference>
<keyword evidence="6 8" id="KW-0418">Kinase</keyword>
<evidence type="ECO:0000256" key="7">
    <source>
        <dbReference type="ARBA" id="ARBA00022840"/>
    </source>
</evidence>
<comment type="caution">
    <text evidence="10">The sequence shown here is derived from an EMBL/GenBank/DDBJ whole genome shotgun (WGS) entry which is preliminary data.</text>
</comment>
<dbReference type="Gene3D" id="3.30.200.110">
    <property type="entry name" value="Inositol-pentakisphosphate 2-kinase, N-lobe"/>
    <property type="match status" value="1"/>
</dbReference>
<evidence type="ECO:0000256" key="4">
    <source>
        <dbReference type="ARBA" id="ARBA00022679"/>
    </source>
</evidence>
<comment type="domain">
    <text evidence="8">The EXKPK motif is conserved in inositol-pentakisphosphate 2-kinases of both family 1 and 2.</text>
</comment>
<dbReference type="PANTHER" id="PTHR14456">
    <property type="entry name" value="INOSITOL POLYPHOSPHATE KINASE 1"/>
    <property type="match status" value="1"/>
</dbReference>
<accession>A0A5M3N0R0</accession>
<dbReference type="InterPro" id="IPR009286">
    <property type="entry name" value="Ins_P5_2-kin"/>
</dbReference>
<comment type="function">
    <text evidence="8">Phosphorylates Ins(1,3,4,5,6)P5 at position 2 to form Ins(1,2,3,4,5,6)P6 (InsP6 or phytate).</text>
</comment>
<dbReference type="GeneID" id="19200661"/>
<proteinExistence type="predicted"/>
<keyword evidence="4 8" id="KW-0808">Transferase</keyword>
<name>A0A5M3N0R0_CONPW</name>
<evidence type="ECO:0000256" key="2">
    <source>
        <dbReference type="ARBA" id="ARBA00012023"/>
    </source>
</evidence>
<evidence type="ECO:0000256" key="6">
    <source>
        <dbReference type="ARBA" id="ARBA00022777"/>
    </source>
</evidence>
<dbReference type="Proteomes" id="UP000053558">
    <property type="component" value="Unassembled WGS sequence"/>
</dbReference>
<dbReference type="Pfam" id="PF06090">
    <property type="entry name" value="Ins_P5_2-kin"/>
    <property type="match status" value="1"/>
</dbReference>
<dbReference type="KEGG" id="cput:CONPUDRAFT_134729"/>
<protein>
    <recommendedName>
        <fullName evidence="3 8">Inositol-pentakisphosphate 2-kinase</fullName>
        <ecNumber evidence="2 8">2.7.1.158</ecNumber>
    </recommendedName>
</protein>
<dbReference type="RefSeq" id="XP_007764540.1">
    <property type="nucleotide sequence ID" value="XM_007766350.1"/>
</dbReference>
<reference evidence="11" key="1">
    <citation type="journal article" date="2012" name="Science">
        <title>The Paleozoic origin of enzymatic lignin decomposition reconstructed from 31 fungal genomes.</title>
        <authorList>
            <person name="Floudas D."/>
            <person name="Binder M."/>
            <person name="Riley R."/>
            <person name="Barry K."/>
            <person name="Blanchette R.A."/>
            <person name="Henrissat B."/>
            <person name="Martinez A.T."/>
            <person name="Otillar R."/>
            <person name="Spatafora J.W."/>
            <person name="Yadav J.S."/>
            <person name="Aerts A."/>
            <person name="Benoit I."/>
            <person name="Boyd A."/>
            <person name="Carlson A."/>
            <person name="Copeland A."/>
            <person name="Coutinho P.M."/>
            <person name="de Vries R.P."/>
            <person name="Ferreira P."/>
            <person name="Findley K."/>
            <person name="Foster B."/>
            <person name="Gaskell J."/>
            <person name="Glotzer D."/>
            <person name="Gorecki P."/>
            <person name="Heitman J."/>
            <person name="Hesse C."/>
            <person name="Hori C."/>
            <person name="Igarashi K."/>
            <person name="Jurgens J.A."/>
            <person name="Kallen N."/>
            <person name="Kersten P."/>
            <person name="Kohler A."/>
            <person name="Kuees U."/>
            <person name="Kumar T.K.A."/>
            <person name="Kuo A."/>
            <person name="LaButti K."/>
            <person name="Larrondo L.F."/>
            <person name="Lindquist E."/>
            <person name="Ling A."/>
            <person name="Lombard V."/>
            <person name="Lucas S."/>
            <person name="Lundell T."/>
            <person name="Martin R."/>
            <person name="McLaughlin D.J."/>
            <person name="Morgenstern I."/>
            <person name="Morin E."/>
            <person name="Murat C."/>
            <person name="Nagy L.G."/>
            <person name="Nolan M."/>
            <person name="Ohm R.A."/>
            <person name="Patyshakuliyeva A."/>
            <person name="Rokas A."/>
            <person name="Ruiz-Duenas F.J."/>
            <person name="Sabat G."/>
            <person name="Salamov A."/>
            <person name="Samejima M."/>
            <person name="Schmutz J."/>
            <person name="Slot J.C."/>
            <person name="St John F."/>
            <person name="Stenlid J."/>
            <person name="Sun H."/>
            <person name="Sun S."/>
            <person name="Syed K."/>
            <person name="Tsang A."/>
            <person name="Wiebenga A."/>
            <person name="Young D."/>
            <person name="Pisabarro A."/>
            <person name="Eastwood D.C."/>
            <person name="Martin F."/>
            <person name="Cullen D."/>
            <person name="Grigoriev I.V."/>
            <person name="Hibbett D.S."/>
        </authorList>
    </citation>
    <scope>NUCLEOTIDE SEQUENCE [LARGE SCALE GENOMIC DNA]</scope>
    <source>
        <strain evidence="11">RWD-64-598 SS2</strain>
    </source>
</reference>
<evidence type="ECO:0000256" key="9">
    <source>
        <dbReference type="SAM" id="MobiDB-lite"/>
    </source>
</evidence>
<dbReference type="EMBL" id="JH711574">
    <property type="protein sequence ID" value="EIW84866.1"/>
    <property type="molecule type" value="Genomic_DNA"/>
</dbReference>
<keyword evidence="11" id="KW-1185">Reference proteome</keyword>
<evidence type="ECO:0000256" key="8">
    <source>
        <dbReference type="RuleBase" id="RU364126"/>
    </source>
</evidence>
<evidence type="ECO:0000256" key="1">
    <source>
        <dbReference type="ARBA" id="ARBA00001774"/>
    </source>
</evidence>
<comment type="catalytic activity">
    <reaction evidence="1 8">
        <text>1D-myo-inositol 1,3,4,5,6-pentakisphosphate + ATP = 1D-myo-inositol hexakisphosphate + ADP + H(+)</text>
        <dbReference type="Rhea" id="RHEA:20313"/>
        <dbReference type="ChEBI" id="CHEBI:15378"/>
        <dbReference type="ChEBI" id="CHEBI:30616"/>
        <dbReference type="ChEBI" id="CHEBI:57733"/>
        <dbReference type="ChEBI" id="CHEBI:58130"/>
        <dbReference type="ChEBI" id="CHEBI:456216"/>
        <dbReference type="EC" id="2.7.1.158"/>
    </reaction>
</comment>
<evidence type="ECO:0000256" key="3">
    <source>
        <dbReference type="ARBA" id="ARBA00014846"/>
    </source>
</evidence>
<dbReference type="GO" id="GO:0032958">
    <property type="term" value="P:inositol phosphate biosynthetic process"/>
    <property type="evidence" value="ECO:0007669"/>
    <property type="project" value="TreeGrafter"/>
</dbReference>
<dbReference type="InterPro" id="IPR043001">
    <property type="entry name" value="IP5_2-K_N_lobe"/>
</dbReference>
<dbReference type="GO" id="GO:0005524">
    <property type="term" value="F:ATP binding"/>
    <property type="evidence" value="ECO:0007669"/>
    <property type="project" value="UniProtKB-KW"/>
</dbReference>